<gene>
    <name evidence="2" type="ORF">Baya_11819</name>
</gene>
<dbReference type="AlphaFoldDB" id="A0A556V176"/>
<comment type="caution">
    <text evidence="2">The sequence shown here is derived from an EMBL/GenBank/DDBJ whole genome shotgun (WGS) entry which is preliminary data.</text>
</comment>
<proteinExistence type="predicted"/>
<sequence length="94" mass="10483">MVFSSAGESGPPSHKPPPPMKLPKTSYNDLDSYHSDDDDQPKPFYPNTGPDVEDSEMLPPYYEFRDTGMDADEQHLSPSSLSREDSFMSAPMIV</sequence>
<evidence type="ECO:0000313" key="3">
    <source>
        <dbReference type="Proteomes" id="UP000319801"/>
    </source>
</evidence>
<dbReference type="EMBL" id="VCAZ01000092">
    <property type="protein sequence ID" value="TSR27784.1"/>
    <property type="molecule type" value="Genomic_DNA"/>
</dbReference>
<dbReference type="Proteomes" id="UP000319801">
    <property type="component" value="Unassembled WGS sequence"/>
</dbReference>
<evidence type="ECO:0000256" key="1">
    <source>
        <dbReference type="SAM" id="MobiDB-lite"/>
    </source>
</evidence>
<accession>A0A556V176</accession>
<evidence type="ECO:0000313" key="2">
    <source>
        <dbReference type="EMBL" id="TSR27784.1"/>
    </source>
</evidence>
<keyword evidence="3" id="KW-1185">Reference proteome</keyword>
<feature type="compositionally biased region" description="Basic and acidic residues" evidence="1">
    <location>
        <begin position="63"/>
        <end position="75"/>
    </location>
</feature>
<name>A0A556V176_BAGYA</name>
<reference evidence="2 3" key="1">
    <citation type="journal article" date="2019" name="Genome Biol. Evol.">
        <title>Whole-Genome Sequencing of the Giant Devil Catfish, Bagarius yarrelli.</title>
        <authorList>
            <person name="Jiang W."/>
            <person name="Lv Y."/>
            <person name="Cheng L."/>
            <person name="Yang K."/>
            <person name="Chao B."/>
            <person name="Wang X."/>
            <person name="Li Y."/>
            <person name="Pan X."/>
            <person name="You X."/>
            <person name="Zhang Y."/>
            <person name="Yang J."/>
            <person name="Li J."/>
            <person name="Zhang X."/>
            <person name="Liu S."/>
            <person name="Sun C."/>
            <person name="Yang J."/>
            <person name="Shi Q."/>
        </authorList>
    </citation>
    <scope>NUCLEOTIDE SEQUENCE [LARGE SCALE GENOMIC DNA]</scope>
    <source>
        <strain evidence="2">JWS20170419001</strain>
        <tissue evidence="2">Muscle</tissue>
    </source>
</reference>
<feature type="region of interest" description="Disordered" evidence="1">
    <location>
        <begin position="1"/>
        <end position="94"/>
    </location>
</feature>
<organism evidence="2 3">
    <name type="scientific">Bagarius yarrelli</name>
    <name type="common">Goonch</name>
    <name type="synonym">Bagrus yarrelli</name>
    <dbReference type="NCBI Taxonomy" id="175774"/>
    <lineage>
        <taxon>Eukaryota</taxon>
        <taxon>Metazoa</taxon>
        <taxon>Chordata</taxon>
        <taxon>Craniata</taxon>
        <taxon>Vertebrata</taxon>
        <taxon>Euteleostomi</taxon>
        <taxon>Actinopterygii</taxon>
        <taxon>Neopterygii</taxon>
        <taxon>Teleostei</taxon>
        <taxon>Ostariophysi</taxon>
        <taxon>Siluriformes</taxon>
        <taxon>Sisoridae</taxon>
        <taxon>Sisorinae</taxon>
        <taxon>Bagarius</taxon>
    </lineage>
</organism>
<protein>
    <submittedName>
        <fullName evidence="2">Uncharacterized protein</fullName>
    </submittedName>
</protein>